<dbReference type="Pfam" id="PF09137">
    <property type="entry name" value="Glucodextran_N"/>
    <property type="match status" value="1"/>
</dbReference>
<gene>
    <name evidence="5" type="ORF">GCM10009765_81700</name>
</gene>
<dbReference type="Gene3D" id="2.60.40.1190">
    <property type="match status" value="1"/>
</dbReference>
<sequence>MICRMRLLAAVVVSGLTAAFLAGAPPAAGAVIAAPGEPGTTSHFDNARKDCVGTAAGRQSKVWFTVAGGMLSDVYSPTVDNTNVETMQYVVTDGQTFTDLQSRDMTYSARKADPSGMSCEVVAQPKNGRYRIVTTYATDPDRAAVVMAVRFEGATRGLKLFVRLDPSVNGNGGGGGTNGGADDATAQTAALTAADPNTVTNAANRDYALPTSLALRANRPFTEASAGFVGTPSDGLTQLDTARGLTPAYGSAQHGNVELTGGLDTSHGPVTLALGFGRNADQSVAVAGAALAWPFGFTLARYAAGWAAYDRQLRQPPTTFPGVSPAKTQELRSAYWLSVNVVKASEDKTFPGAIVASLASPWGQAVSAADNPDGKAVYFGSYREVFARDLYEAYTGLLTAGDISTARDTVRFLFDHQQLADGRMPRNSLLNGKKAPDTGGDQLDESAYPILMAYQAGLAGDAALWPKIRQAADFVVAHGPSFGSERWEEQGGYSPSTIAAEIAGLVAAGRIADLHQDPAAARVYRATADYFQRSIKGWTVTTSGPYLPGRYFLRLSKTGDPNAAVSYSLGNGSVTADQRAVVDGGFLELVRLGILPANDPDVTRSLPVVDQAIGRTTPSGQGFYRYGTSQSGSEDGYGDCYEPDPTTCTPNGKPWPTGNSGSGHLWPVLSGERAERQLAVGDQSGAAALLAAMHSYASGVGLVPEQDWENPDLPASPYGTAPETASLGFHNGQAAGSASPLTWAQAQEARLTLSIGRTTPIEQPDIVRSRYVAHPAPTALALTITSPAPGVSTPDAKIQVTGKTIAGATVSVASTPTEIAGSPGLVTTTAGADGSYAATVPLGFGANTITAAASKGSATGYAQVSISSDAVPGTVVLDTADPAGDDAGPGTYAYPTASDFQAGAFDLTRFQVINAGATTYLRATLADLTPTFGSPLGAQLLDVYVRDPAKGPDATTAAYPSRNYAIAADSAWSRFIEVQGFADPVFTDASGTSLGPVSVTASQVSKTITMAVPTAALGTPTSGWVFTLALHGQDGFTTDKARAFAATAQPYAFGVCRGGVSSPICALDPNGVPKLIDTIPPAGVSQSAELDPTAGPVTLHGFPVP</sequence>
<feature type="signal peptide" evidence="1">
    <location>
        <begin position="1"/>
        <end position="24"/>
    </location>
</feature>
<evidence type="ECO:0000313" key="5">
    <source>
        <dbReference type="EMBL" id="GAA1721138.1"/>
    </source>
</evidence>
<dbReference type="Gene3D" id="1.50.10.10">
    <property type="match status" value="1"/>
</dbReference>
<evidence type="ECO:0000259" key="3">
    <source>
        <dbReference type="Pfam" id="PF09137"/>
    </source>
</evidence>
<dbReference type="InterPro" id="IPR011613">
    <property type="entry name" value="GH15-like"/>
</dbReference>
<dbReference type="CDD" id="cd09626">
    <property type="entry name" value="DOMON_glucodextranase_like"/>
    <property type="match status" value="1"/>
</dbReference>
<feature type="domain" description="Glucodextranase-like C-terminal" evidence="4">
    <location>
        <begin position="877"/>
        <end position="1091"/>
    </location>
</feature>
<evidence type="ECO:0000313" key="6">
    <source>
        <dbReference type="Proteomes" id="UP001500618"/>
    </source>
</evidence>
<feature type="domain" description="GH15-like" evidence="2">
    <location>
        <begin position="332"/>
        <end position="632"/>
    </location>
</feature>
<dbReference type="Pfam" id="PF09985">
    <property type="entry name" value="Glucodextran_C"/>
    <property type="match status" value="1"/>
</dbReference>
<protein>
    <submittedName>
        <fullName evidence="5">Glucodextranase DOMON-like domain-containing protein</fullName>
    </submittedName>
</protein>
<comment type="caution">
    <text evidence="5">The sequence shown here is derived from an EMBL/GenBank/DDBJ whole genome shotgun (WGS) entry which is preliminary data.</text>
</comment>
<dbReference type="InterPro" id="IPR008928">
    <property type="entry name" value="6-hairpin_glycosidase_sf"/>
</dbReference>
<feature type="chain" id="PRO_5045670425" evidence="1">
    <location>
        <begin position="25"/>
        <end position="1105"/>
    </location>
</feature>
<organism evidence="5 6">
    <name type="scientific">Fodinicola feengrottensis</name>
    <dbReference type="NCBI Taxonomy" id="435914"/>
    <lineage>
        <taxon>Bacteria</taxon>
        <taxon>Bacillati</taxon>
        <taxon>Actinomycetota</taxon>
        <taxon>Actinomycetes</taxon>
        <taxon>Mycobacteriales</taxon>
        <taxon>Fodinicola</taxon>
    </lineage>
</organism>
<dbReference type="SUPFAM" id="SSF48208">
    <property type="entry name" value="Six-hairpin glycosidases"/>
    <property type="match status" value="1"/>
</dbReference>
<reference evidence="5 6" key="1">
    <citation type="journal article" date="2019" name="Int. J. Syst. Evol. Microbiol.">
        <title>The Global Catalogue of Microorganisms (GCM) 10K type strain sequencing project: providing services to taxonomists for standard genome sequencing and annotation.</title>
        <authorList>
            <consortium name="The Broad Institute Genomics Platform"/>
            <consortium name="The Broad Institute Genome Sequencing Center for Infectious Disease"/>
            <person name="Wu L."/>
            <person name="Ma J."/>
        </authorList>
    </citation>
    <scope>NUCLEOTIDE SEQUENCE [LARGE SCALE GENOMIC DNA]</scope>
    <source>
        <strain evidence="5 6">JCM 14718</strain>
    </source>
</reference>
<evidence type="ECO:0000256" key="1">
    <source>
        <dbReference type="SAM" id="SignalP"/>
    </source>
</evidence>
<dbReference type="InterPro" id="IPR012341">
    <property type="entry name" value="6hp_glycosidase-like_sf"/>
</dbReference>
<dbReference type="EMBL" id="BAAANY010000046">
    <property type="protein sequence ID" value="GAA1721138.1"/>
    <property type="molecule type" value="Genomic_DNA"/>
</dbReference>
<dbReference type="InterPro" id="IPR015220">
    <property type="entry name" value="Glucodextranase_N"/>
</dbReference>
<evidence type="ECO:0000259" key="2">
    <source>
        <dbReference type="Pfam" id="PF00723"/>
    </source>
</evidence>
<dbReference type="SUPFAM" id="SSF49344">
    <property type="entry name" value="CBD9-like"/>
    <property type="match status" value="1"/>
</dbReference>
<feature type="domain" description="Glucodextranase N-terminal" evidence="3">
    <location>
        <begin position="34"/>
        <end position="310"/>
    </location>
</feature>
<dbReference type="Gene3D" id="2.70.98.10">
    <property type="match status" value="1"/>
</dbReference>
<dbReference type="PANTHER" id="PTHR31616:SF0">
    <property type="entry name" value="GLUCAN 1,4-ALPHA-GLUCOSIDASE"/>
    <property type="match status" value="1"/>
</dbReference>
<dbReference type="Pfam" id="PF00723">
    <property type="entry name" value="Glyco_hydro_15"/>
    <property type="match status" value="1"/>
</dbReference>
<dbReference type="Proteomes" id="UP001500618">
    <property type="component" value="Unassembled WGS sequence"/>
</dbReference>
<keyword evidence="1" id="KW-0732">Signal</keyword>
<proteinExistence type="predicted"/>
<dbReference type="InterPro" id="IPR011013">
    <property type="entry name" value="Gal_mutarotase_sf_dom"/>
</dbReference>
<dbReference type="InterPro" id="IPR013783">
    <property type="entry name" value="Ig-like_fold"/>
</dbReference>
<dbReference type="Gene3D" id="2.60.40.10">
    <property type="entry name" value="Immunoglobulins"/>
    <property type="match status" value="1"/>
</dbReference>
<dbReference type="SUPFAM" id="SSF74650">
    <property type="entry name" value="Galactose mutarotase-like"/>
    <property type="match status" value="1"/>
</dbReference>
<dbReference type="InterPro" id="IPR019248">
    <property type="entry name" value="Glucodextran_C"/>
</dbReference>
<evidence type="ECO:0000259" key="4">
    <source>
        <dbReference type="Pfam" id="PF09985"/>
    </source>
</evidence>
<keyword evidence="6" id="KW-1185">Reference proteome</keyword>
<dbReference type="InterPro" id="IPR014718">
    <property type="entry name" value="GH-type_carb-bd"/>
</dbReference>
<name>A0ABN2JA66_9ACTN</name>
<accession>A0ABN2JA66</accession>
<dbReference type="PANTHER" id="PTHR31616">
    <property type="entry name" value="TREHALASE"/>
    <property type="match status" value="1"/>
</dbReference>